<keyword evidence="2" id="KW-1185">Reference proteome</keyword>
<comment type="caution">
    <text evidence="1">The sequence shown here is derived from an EMBL/GenBank/DDBJ whole genome shotgun (WGS) entry which is preliminary data.</text>
</comment>
<dbReference type="EMBL" id="JACHBC010000009">
    <property type="protein sequence ID" value="MBB5562574.1"/>
    <property type="molecule type" value="Genomic_DNA"/>
</dbReference>
<evidence type="ECO:0000313" key="1">
    <source>
        <dbReference type="EMBL" id="MBB5562574.1"/>
    </source>
</evidence>
<evidence type="ECO:0000313" key="2">
    <source>
        <dbReference type="Proteomes" id="UP000528824"/>
    </source>
</evidence>
<dbReference type="Proteomes" id="UP000528824">
    <property type="component" value="Unassembled WGS sequence"/>
</dbReference>
<dbReference type="AlphaFoldDB" id="A0A7W9CWN1"/>
<proteinExistence type="predicted"/>
<accession>A0A7W9CWN1</accession>
<gene>
    <name evidence="1" type="ORF">GGI59_004263</name>
</gene>
<protein>
    <submittedName>
        <fullName evidence="1">Uncharacterized protein</fullName>
    </submittedName>
</protein>
<reference evidence="1 2" key="1">
    <citation type="submission" date="2020-08" db="EMBL/GenBank/DDBJ databases">
        <title>Genomic Encyclopedia of Type Strains, Phase IV (KMG-V): Genome sequencing to study the core and pangenomes of soil and plant-associated prokaryotes.</title>
        <authorList>
            <person name="Whitman W."/>
        </authorList>
    </citation>
    <scope>NUCLEOTIDE SEQUENCE [LARGE SCALE GENOMIC DNA]</scope>
    <source>
        <strain evidence="1 2">SEMIA 4034</strain>
    </source>
</reference>
<name>A0A7W9CWN1_9HYPH</name>
<organism evidence="1 2">
    <name type="scientific">Rhizobium lentis</name>
    <dbReference type="NCBI Taxonomy" id="1138194"/>
    <lineage>
        <taxon>Bacteria</taxon>
        <taxon>Pseudomonadati</taxon>
        <taxon>Pseudomonadota</taxon>
        <taxon>Alphaproteobacteria</taxon>
        <taxon>Hyphomicrobiales</taxon>
        <taxon>Rhizobiaceae</taxon>
        <taxon>Rhizobium/Agrobacterium group</taxon>
        <taxon>Rhizobium</taxon>
    </lineage>
</organism>
<sequence>MSDIIDDLLRLSEDPNADPRSRRRQTMERLVQALLAMADAEIGPEEAQDRHSIIHLTTSFHDMTGRIAEADDTSFAAIVGEAAMLIHSLRGAGLMRPDLRCIER</sequence>